<comment type="similarity">
    <text evidence="1">Belongs to the ACBP family.</text>
</comment>
<dbReference type="InterPro" id="IPR000582">
    <property type="entry name" value="Acyl-CoA-binding_protein"/>
</dbReference>
<name>A0AAU9MQ51_9ASTR</name>
<gene>
    <name evidence="5" type="ORF">LVIROSA_LOCUS11334</name>
</gene>
<accession>A0AAU9MQ51</accession>
<sequence>METLHQIFITVIAAFVFFVLIAKIASSATNGDEYDHRRSRIRDFSKVLAEELNPKMEKSISKRKSLKKVRFAVDHEGSLVNKVVAGPSETKQVVFESKHDAEMIRFNDVGSVVQSPEEEFGDVEKAEFDDCKSMAESVSPSVVEHDKTKEGNTDSIDQKSSQATMVPHENAVIGAKLLCDDGMEKNDDESLSAVESVVKSPEEEFGGVEKADYDDYKPKAESVIHSVVDDDQTKEGNTELIDQKLKGVMIPEQSGAIDNKHQMCMKLKLFCDDGIDESEKENEGLISEEDDSSDSDDDWEGIERSDLEKVFAMAADYGKQDDHLQSLGSDIQMQLYGLYKVATEGPCHEAQPIALKLSARSKWNAWQKLGNMDPDVAMEQYITLLSEKVPEWSQGIHSLGADLSSSSTTSTLLTSQNLRFHIIRLIIAVDISSTTRNEG</sequence>
<feature type="domain" description="ACB" evidence="4">
    <location>
        <begin position="307"/>
        <end position="394"/>
    </location>
</feature>
<evidence type="ECO:0000256" key="3">
    <source>
        <dbReference type="SAM" id="MobiDB-lite"/>
    </source>
</evidence>
<feature type="compositionally biased region" description="Basic and acidic residues" evidence="3">
    <location>
        <begin position="143"/>
        <end position="152"/>
    </location>
</feature>
<dbReference type="PROSITE" id="PS51228">
    <property type="entry name" value="ACB_2"/>
    <property type="match status" value="1"/>
</dbReference>
<dbReference type="InterPro" id="IPR035984">
    <property type="entry name" value="Acyl-CoA-binding_sf"/>
</dbReference>
<dbReference type="GO" id="GO:0006631">
    <property type="term" value="P:fatty acid metabolic process"/>
    <property type="evidence" value="ECO:0007669"/>
    <property type="project" value="TreeGrafter"/>
</dbReference>
<protein>
    <recommendedName>
        <fullName evidence="4">ACB domain-containing protein</fullName>
    </recommendedName>
</protein>
<evidence type="ECO:0000313" key="5">
    <source>
        <dbReference type="EMBL" id="CAH1424095.1"/>
    </source>
</evidence>
<comment type="caution">
    <text evidence="5">The sequence shown here is derived from an EMBL/GenBank/DDBJ whole genome shotgun (WGS) entry which is preliminary data.</text>
</comment>
<evidence type="ECO:0000256" key="2">
    <source>
        <dbReference type="ARBA" id="ARBA00023121"/>
    </source>
</evidence>
<feature type="region of interest" description="Disordered" evidence="3">
    <location>
        <begin position="278"/>
        <end position="300"/>
    </location>
</feature>
<dbReference type="PANTHER" id="PTHR23310:SF105">
    <property type="entry name" value="ACYL-COA-BINDING DOMAIN-CONTAINING PROTEIN 5"/>
    <property type="match status" value="1"/>
</dbReference>
<dbReference type="InterPro" id="IPR014352">
    <property type="entry name" value="FERM/acyl-CoA-bd_prot_sf"/>
</dbReference>
<keyword evidence="6" id="KW-1185">Reference proteome</keyword>
<evidence type="ECO:0000313" key="6">
    <source>
        <dbReference type="Proteomes" id="UP001157418"/>
    </source>
</evidence>
<dbReference type="Proteomes" id="UP001157418">
    <property type="component" value="Unassembled WGS sequence"/>
</dbReference>
<dbReference type="GO" id="GO:0000062">
    <property type="term" value="F:fatty-acyl-CoA binding"/>
    <property type="evidence" value="ECO:0007669"/>
    <property type="project" value="InterPro"/>
</dbReference>
<dbReference type="EMBL" id="CAKMRJ010001323">
    <property type="protein sequence ID" value="CAH1424095.1"/>
    <property type="molecule type" value="Genomic_DNA"/>
</dbReference>
<dbReference type="Pfam" id="PF00887">
    <property type="entry name" value="ACBP"/>
    <property type="match status" value="1"/>
</dbReference>
<dbReference type="AlphaFoldDB" id="A0AAU9MQ51"/>
<feature type="region of interest" description="Disordered" evidence="3">
    <location>
        <begin position="135"/>
        <end position="161"/>
    </location>
</feature>
<evidence type="ECO:0000256" key="1">
    <source>
        <dbReference type="ARBA" id="ARBA00005567"/>
    </source>
</evidence>
<dbReference type="Gene3D" id="1.20.80.10">
    <property type="match status" value="1"/>
</dbReference>
<evidence type="ECO:0000259" key="4">
    <source>
        <dbReference type="PROSITE" id="PS51228"/>
    </source>
</evidence>
<keyword evidence="2" id="KW-0446">Lipid-binding</keyword>
<dbReference type="SUPFAM" id="SSF47027">
    <property type="entry name" value="Acyl-CoA binding protein"/>
    <property type="match status" value="1"/>
</dbReference>
<organism evidence="5 6">
    <name type="scientific">Lactuca virosa</name>
    <dbReference type="NCBI Taxonomy" id="75947"/>
    <lineage>
        <taxon>Eukaryota</taxon>
        <taxon>Viridiplantae</taxon>
        <taxon>Streptophyta</taxon>
        <taxon>Embryophyta</taxon>
        <taxon>Tracheophyta</taxon>
        <taxon>Spermatophyta</taxon>
        <taxon>Magnoliopsida</taxon>
        <taxon>eudicotyledons</taxon>
        <taxon>Gunneridae</taxon>
        <taxon>Pentapetalae</taxon>
        <taxon>asterids</taxon>
        <taxon>campanulids</taxon>
        <taxon>Asterales</taxon>
        <taxon>Asteraceae</taxon>
        <taxon>Cichorioideae</taxon>
        <taxon>Cichorieae</taxon>
        <taxon>Lactucinae</taxon>
        <taxon>Lactuca</taxon>
    </lineage>
</organism>
<reference evidence="5 6" key="1">
    <citation type="submission" date="2022-01" db="EMBL/GenBank/DDBJ databases">
        <authorList>
            <person name="Xiong W."/>
            <person name="Schranz E."/>
        </authorList>
    </citation>
    <scope>NUCLEOTIDE SEQUENCE [LARGE SCALE GENOMIC DNA]</scope>
</reference>
<dbReference type="PANTHER" id="PTHR23310">
    <property type="entry name" value="ACYL-COA-BINDING PROTEIN, ACBP"/>
    <property type="match status" value="1"/>
</dbReference>
<proteinExistence type="inferred from homology"/>